<dbReference type="InterPro" id="IPR007213">
    <property type="entry name" value="Ppm1/Ppm2/Tcmp"/>
</dbReference>
<dbReference type="OrthoDB" id="203237at2759"/>
<evidence type="ECO:0000256" key="6">
    <source>
        <dbReference type="ARBA" id="ARBA00022679"/>
    </source>
</evidence>
<feature type="binding site" evidence="9">
    <location>
        <begin position="204"/>
        <end position="205"/>
    </location>
    <ligand>
        <name>S-adenosyl-L-methionine</name>
        <dbReference type="ChEBI" id="CHEBI:59789"/>
    </ligand>
</feature>
<dbReference type="EC" id="2.1.1.233" evidence="3 8"/>
<accession>A0A061HM22</accession>
<reference evidence="12" key="3">
    <citation type="submission" date="2018-07" db="EMBL/GenBank/DDBJ databases">
        <authorList>
            <person name="Quirk P.G."/>
            <person name="Krulwich T.A."/>
        </authorList>
    </citation>
    <scope>NUCLEOTIDE SEQUENCE</scope>
    <source>
        <strain evidence="12">96224</strain>
    </source>
</reference>
<comment type="function">
    <text evidence="8">Methylates the carboxyl group of the C-terminal leucine residue of protein phosphatase 2A catalytic subunits to form alpha-leucine ester residues.</text>
</comment>
<dbReference type="Pfam" id="PF04072">
    <property type="entry name" value="LCM"/>
    <property type="match status" value="1"/>
</dbReference>
<evidence type="ECO:0000313" key="11">
    <source>
        <dbReference type="EMBL" id="EPQ67796.1"/>
    </source>
</evidence>
<dbReference type="Gene3D" id="3.40.50.150">
    <property type="entry name" value="Vaccinia Virus protein VP39"/>
    <property type="match status" value="1"/>
</dbReference>
<evidence type="ECO:0000256" key="5">
    <source>
        <dbReference type="ARBA" id="ARBA00022603"/>
    </source>
</evidence>
<reference evidence="13" key="1">
    <citation type="journal article" date="2013" name="Nat. Genet.">
        <title>The wheat powdery mildew genome shows the unique evolution of an obligate biotroph.</title>
        <authorList>
            <person name="Wicker T."/>
            <person name="Oberhaensli S."/>
            <person name="Parlange F."/>
            <person name="Buchmann J.P."/>
            <person name="Shatalina M."/>
            <person name="Roffler S."/>
            <person name="Ben-David R."/>
            <person name="Dolezel J."/>
            <person name="Simkova H."/>
            <person name="Schulze-Lefert P."/>
            <person name="Spanu P.D."/>
            <person name="Bruggmann R."/>
            <person name="Amselem J."/>
            <person name="Quesneville H."/>
            <person name="Ver Loren van Themaat E."/>
            <person name="Paape T."/>
            <person name="Shimizu K.K."/>
            <person name="Keller B."/>
        </authorList>
    </citation>
    <scope>NUCLEOTIDE SEQUENCE [LARGE SCALE GENOMIC DNA]</scope>
    <source>
        <strain evidence="13">96224</strain>
    </source>
</reference>
<comment type="catalytic activity">
    <reaction evidence="1 8">
        <text>[phosphatase 2A protein]-C-terminal L-leucine + S-adenosyl-L-methionine = [phosphatase 2A protein]-C-terminal L-leucine methyl ester + S-adenosyl-L-homocysteine</text>
        <dbReference type="Rhea" id="RHEA:48544"/>
        <dbReference type="Rhea" id="RHEA-COMP:12134"/>
        <dbReference type="Rhea" id="RHEA-COMP:12135"/>
        <dbReference type="ChEBI" id="CHEBI:57856"/>
        <dbReference type="ChEBI" id="CHEBI:59789"/>
        <dbReference type="ChEBI" id="CHEBI:90516"/>
        <dbReference type="ChEBI" id="CHEBI:90517"/>
        <dbReference type="EC" id="2.1.1.233"/>
    </reaction>
</comment>
<evidence type="ECO:0000256" key="9">
    <source>
        <dbReference type="PIRSR" id="PIRSR016305-1"/>
    </source>
</evidence>
<dbReference type="InterPro" id="IPR016651">
    <property type="entry name" value="LCMT1"/>
</dbReference>
<organism evidence="12">
    <name type="scientific">Blumeria graminis f. sp. tritici 96224</name>
    <dbReference type="NCBI Taxonomy" id="1268274"/>
    <lineage>
        <taxon>Eukaryota</taxon>
        <taxon>Fungi</taxon>
        <taxon>Dikarya</taxon>
        <taxon>Ascomycota</taxon>
        <taxon>Pezizomycotina</taxon>
        <taxon>Leotiomycetes</taxon>
        <taxon>Erysiphales</taxon>
        <taxon>Erysiphaceae</taxon>
        <taxon>Blumeria</taxon>
    </lineage>
</organism>
<proteinExistence type="inferred from homology"/>
<evidence type="ECO:0000256" key="1">
    <source>
        <dbReference type="ARBA" id="ARBA00000724"/>
    </source>
</evidence>
<keyword evidence="5 8" id="KW-0489">Methyltransferase</keyword>
<dbReference type="GO" id="GO:0018423">
    <property type="term" value="F:protein C-terminal leucine carboxyl O-methyltransferase activity"/>
    <property type="evidence" value="ECO:0007669"/>
    <property type="project" value="UniProtKB-EC"/>
</dbReference>
<protein>
    <recommendedName>
        <fullName evidence="4 8">Leucine carboxyl methyltransferase 1</fullName>
        <ecNumber evidence="3 8">2.1.1.233</ecNumber>
    </recommendedName>
</protein>
<feature type="region of interest" description="Disordered" evidence="10">
    <location>
        <begin position="1"/>
        <end position="40"/>
    </location>
</feature>
<evidence type="ECO:0000256" key="7">
    <source>
        <dbReference type="ARBA" id="ARBA00022691"/>
    </source>
</evidence>
<comment type="similarity">
    <text evidence="2 8">Belongs to the methyltransferase superfamily. LCMT family.</text>
</comment>
<feature type="compositionally biased region" description="Basic residues" evidence="10">
    <location>
        <begin position="14"/>
        <end position="26"/>
    </location>
</feature>
<dbReference type="AlphaFoldDB" id="A0A061HM22"/>
<dbReference type="InterPro" id="IPR029063">
    <property type="entry name" value="SAM-dependent_MTases_sf"/>
</dbReference>
<gene>
    <name evidence="11" type="ORF">BGT96224_2115</name>
    <name evidence="12" type="ORF">BGT96224V2_LOCUS315</name>
</gene>
<dbReference type="Proteomes" id="UP000053110">
    <property type="component" value="Unassembled WGS sequence"/>
</dbReference>
<dbReference type="GO" id="GO:0032259">
    <property type="term" value="P:methylation"/>
    <property type="evidence" value="ECO:0007669"/>
    <property type="project" value="UniProtKB-KW"/>
</dbReference>
<evidence type="ECO:0000256" key="4">
    <source>
        <dbReference type="ARBA" id="ARBA00017497"/>
    </source>
</evidence>
<dbReference type="EMBL" id="KE373378">
    <property type="protein sequence ID" value="EPQ67796.1"/>
    <property type="molecule type" value="Genomic_DNA"/>
</dbReference>
<evidence type="ECO:0000313" key="13">
    <source>
        <dbReference type="Proteomes" id="UP000053110"/>
    </source>
</evidence>
<evidence type="ECO:0000313" key="12">
    <source>
        <dbReference type="EMBL" id="SUZ06956.1"/>
    </source>
</evidence>
<dbReference type="HOGENOM" id="CLU_031312_1_1_1"/>
<dbReference type="PANTHER" id="PTHR13600:SF21">
    <property type="entry name" value="LEUCINE CARBOXYL METHYLTRANSFERASE 1"/>
    <property type="match status" value="1"/>
</dbReference>
<feature type="compositionally biased region" description="Polar residues" evidence="10">
    <location>
        <begin position="31"/>
        <end position="40"/>
    </location>
</feature>
<feature type="binding site" evidence="9">
    <location>
        <position position="86"/>
    </location>
    <ligand>
        <name>S-adenosyl-L-methionine</name>
        <dbReference type="ChEBI" id="CHEBI:59789"/>
    </ligand>
</feature>
<evidence type="ECO:0000256" key="3">
    <source>
        <dbReference type="ARBA" id="ARBA00012834"/>
    </source>
</evidence>
<sequence length="380" mass="43458">MPASQIPNLLSLRGKSRPHSHAKRRTGAGDASQNNDLDIQGTDTDAAVSRLSAVSLGYLTDQYASSFVKGPNIRRLPVINRGTYTRTTALDTLIEAFLSPHDTTLPKKRKQIISLGAGTDTRYFRLRDKNQHLELIYHEFDFPSVSRIKKQIVTTNSAFLQPSDCVYSPPVPFESENKSEENEWGILQGEGTLQQVLYYFHPLDLREMSKLPFTKVSGLCSDIPTLIISECCLCYMDISQSSRVIKWFTENIPSIGIILYEPLGSDDSFGKMMVKNLAARNIFMPSLTFYKSLSDQRERLSEFGFKDNCPKTGCKAETIENIWEEWVPFTEKERLQQLEGLDEVEEWQILARHYAISWGWKCDTDEWNWVNFRAIENKSQ</sequence>
<dbReference type="PANTHER" id="PTHR13600">
    <property type="entry name" value="LEUCINE CARBOXYL METHYLTRANSFERASE"/>
    <property type="match status" value="1"/>
</dbReference>
<evidence type="ECO:0000256" key="10">
    <source>
        <dbReference type="SAM" id="MobiDB-lite"/>
    </source>
</evidence>
<keyword evidence="6 8" id="KW-0808">Transferase</keyword>
<evidence type="ECO:0000256" key="2">
    <source>
        <dbReference type="ARBA" id="ARBA00010703"/>
    </source>
</evidence>
<feature type="binding site" evidence="9">
    <location>
        <position position="230"/>
    </location>
    <ligand>
        <name>S-adenosyl-L-methionine</name>
        <dbReference type="ChEBI" id="CHEBI:59789"/>
    </ligand>
</feature>
<feature type="binding site" evidence="9">
    <location>
        <position position="116"/>
    </location>
    <ligand>
        <name>S-adenosyl-L-methionine</name>
        <dbReference type="ChEBI" id="CHEBI:59789"/>
    </ligand>
</feature>
<dbReference type="PIRSF" id="PIRSF016305">
    <property type="entry name" value="LCM_mtfrase"/>
    <property type="match status" value="1"/>
</dbReference>
<reference evidence="11" key="2">
    <citation type="submission" date="2013-01" db="EMBL/GenBank/DDBJ databases">
        <title>The wheat powdery mildew genome reveals unique evolution of an obligate biotroph.</title>
        <authorList>
            <person name="Oberhaensli S."/>
            <person name="Wicker T."/>
            <person name="Keller B."/>
        </authorList>
    </citation>
    <scope>NUCLEOTIDE SEQUENCE</scope>
    <source>
        <strain evidence="11">96224</strain>
    </source>
</reference>
<name>A0A061HM22_BLUGR</name>
<dbReference type="SUPFAM" id="SSF53335">
    <property type="entry name" value="S-adenosyl-L-methionine-dependent methyltransferases"/>
    <property type="match status" value="1"/>
</dbReference>
<dbReference type="EMBL" id="UIGY01000001">
    <property type="protein sequence ID" value="SUZ06956.1"/>
    <property type="molecule type" value="Genomic_DNA"/>
</dbReference>
<keyword evidence="7 8" id="KW-0949">S-adenosyl-L-methionine</keyword>
<evidence type="ECO:0000256" key="8">
    <source>
        <dbReference type="PIRNR" id="PIRNR016305"/>
    </source>
</evidence>